<sequence length="135" mass="15704">MAGRNISRCSFHTTCGLLGTSHYFPSTLLVGWIKLKYIHFKFRQNNSESWPPKLMVLNKLQPQHSPQINTENARRSARRFFNPVPAEAIEQDELRLRQRRAEEKTQDVVAVSTVTNDGLQGMDWSFGRDFRDLIR</sequence>
<comment type="caution">
    <text evidence="1">The sequence shown here is derived from an EMBL/GenBank/DDBJ whole genome shotgun (WGS) entry which is preliminary data.</text>
</comment>
<name>A0ACB1ATP0_MELEN</name>
<gene>
    <name evidence="1" type="ORF">MENTE1834_LOCUS43015</name>
</gene>
<protein>
    <submittedName>
        <fullName evidence="1">Uncharacterized protein</fullName>
    </submittedName>
</protein>
<accession>A0ACB1ATP0</accession>
<organism evidence="1 2">
    <name type="scientific">Meloidogyne enterolobii</name>
    <name type="common">Root-knot nematode worm</name>
    <name type="synonym">Meloidogyne mayaguensis</name>
    <dbReference type="NCBI Taxonomy" id="390850"/>
    <lineage>
        <taxon>Eukaryota</taxon>
        <taxon>Metazoa</taxon>
        <taxon>Ecdysozoa</taxon>
        <taxon>Nematoda</taxon>
        <taxon>Chromadorea</taxon>
        <taxon>Rhabditida</taxon>
        <taxon>Tylenchina</taxon>
        <taxon>Tylenchomorpha</taxon>
        <taxon>Tylenchoidea</taxon>
        <taxon>Meloidogynidae</taxon>
        <taxon>Meloidogyninae</taxon>
        <taxon>Meloidogyne</taxon>
    </lineage>
</organism>
<dbReference type="Proteomes" id="UP001497535">
    <property type="component" value="Unassembled WGS sequence"/>
</dbReference>
<reference evidence="1" key="1">
    <citation type="submission" date="2023-11" db="EMBL/GenBank/DDBJ databases">
        <authorList>
            <person name="Poullet M."/>
        </authorList>
    </citation>
    <scope>NUCLEOTIDE SEQUENCE</scope>
    <source>
        <strain evidence="1">E1834</strain>
    </source>
</reference>
<dbReference type="EMBL" id="CAVMJV010000117">
    <property type="protein sequence ID" value="CAK5104504.1"/>
    <property type="molecule type" value="Genomic_DNA"/>
</dbReference>
<proteinExistence type="predicted"/>
<keyword evidence="2" id="KW-1185">Reference proteome</keyword>
<evidence type="ECO:0000313" key="1">
    <source>
        <dbReference type="EMBL" id="CAK5104504.1"/>
    </source>
</evidence>
<evidence type="ECO:0000313" key="2">
    <source>
        <dbReference type="Proteomes" id="UP001497535"/>
    </source>
</evidence>